<feature type="transmembrane region" description="Helical" evidence="1">
    <location>
        <begin position="31"/>
        <end position="57"/>
    </location>
</feature>
<feature type="transmembrane region" description="Helical" evidence="1">
    <location>
        <begin position="215"/>
        <end position="234"/>
    </location>
</feature>
<keyword evidence="1" id="KW-0812">Transmembrane</keyword>
<feature type="transmembrane region" description="Helical" evidence="1">
    <location>
        <begin position="254"/>
        <end position="273"/>
    </location>
</feature>
<evidence type="ECO:0000256" key="1">
    <source>
        <dbReference type="SAM" id="Phobius"/>
    </source>
</evidence>
<gene>
    <name evidence="2" type="ORF">Poly59_24730</name>
</gene>
<evidence type="ECO:0000313" key="2">
    <source>
        <dbReference type="EMBL" id="TWU56169.1"/>
    </source>
</evidence>
<accession>A0A5C6F8X5</accession>
<keyword evidence="1" id="KW-0472">Membrane</keyword>
<evidence type="ECO:0008006" key="4">
    <source>
        <dbReference type="Google" id="ProtNLM"/>
    </source>
</evidence>
<feature type="transmembrane region" description="Helical" evidence="1">
    <location>
        <begin position="151"/>
        <end position="170"/>
    </location>
</feature>
<reference evidence="2 3" key="1">
    <citation type="submission" date="2019-02" db="EMBL/GenBank/DDBJ databases">
        <title>Deep-cultivation of Planctomycetes and their phenomic and genomic characterization uncovers novel biology.</title>
        <authorList>
            <person name="Wiegand S."/>
            <person name="Jogler M."/>
            <person name="Boedeker C."/>
            <person name="Pinto D."/>
            <person name="Vollmers J."/>
            <person name="Rivas-Marin E."/>
            <person name="Kohn T."/>
            <person name="Peeters S.H."/>
            <person name="Heuer A."/>
            <person name="Rast P."/>
            <person name="Oberbeckmann S."/>
            <person name="Bunk B."/>
            <person name="Jeske O."/>
            <person name="Meyerdierks A."/>
            <person name="Storesund J.E."/>
            <person name="Kallscheuer N."/>
            <person name="Luecker S."/>
            <person name="Lage O.M."/>
            <person name="Pohl T."/>
            <person name="Merkel B.J."/>
            <person name="Hornburger P."/>
            <person name="Mueller R.-W."/>
            <person name="Bruemmer F."/>
            <person name="Labrenz M."/>
            <person name="Spormann A.M."/>
            <person name="Op Den Camp H."/>
            <person name="Overmann J."/>
            <person name="Amann R."/>
            <person name="Jetten M.S.M."/>
            <person name="Mascher T."/>
            <person name="Medema M.H."/>
            <person name="Devos D.P."/>
            <person name="Kaster A.-K."/>
            <person name="Ovreas L."/>
            <person name="Rohde M."/>
            <person name="Galperin M.Y."/>
            <person name="Jogler C."/>
        </authorList>
    </citation>
    <scope>NUCLEOTIDE SEQUENCE [LARGE SCALE GENOMIC DNA]</scope>
    <source>
        <strain evidence="2 3">Poly59</strain>
    </source>
</reference>
<dbReference type="AlphaFoldDB" id="A0A5C6F8X5"/>
<dbReference type="EMBL" id="SJPX01000002">
    <property type="protein sequence ID" value="TWU56169.1"/>
    <property type="molecule type" value="Genomic_DNA"/>
</dbReference>
<proteinExistence type="predicted"/>
<sequence length="324" mass="36114" precursor="true">MQLDQTHVVIRLRTMSEIGDLALVMIRRYPAALLIGFAAGAVPWAVANLLLLGWIPIAESGYGLDDEEAMTEIARYMTWMAILVVAQAPAAGIMTTVYLGQAVFEQRPTWASVFQETKRLFTRWFWALAVVRLTVPMMMVLAVRWGQPVSAFWDVIAPVVFLLCASLVRAGRPFLPEILMLEQCPLRSQNENVITAKRRSKSLHSPVASDLTGRFVAAAFVLTAVFLSVLYTLMWARGITIGQWAFLDLTVLLVMYPLALWIVAGISVLVRLLNYLDTRIRLEGWEVELAVRAEAIRQFGDSVDAPIEPVTTTCDDVQMAEVVS</sequence>
<keyword evidence="1" id="KW-1133">Transmembrane helix</keyword>
<protein>
    <recommendedName>
        <fullName evidence="4">Transmembrane protein</fullName>
    </recommendedName>
</protein>
<feature type="transmembrane region" description="Helical" evidence="1">
    <location>
        <begin position="124"/>
        <end position="145"/>
    </location>
</feature>
<dbReference type="Proteomes" id="UP000317977">
    <property type="component" value="Unassembled WGS sequence"/>
</dbReference>
<feature type="transmembrane region" description="Helical" evidence="1">
    <location>
        <begin position="77"/>
        <end position="104"/>
    </location>
</feature>
<keyword evidence="3" id="KW-1185">Reference proteome</keyword>
<organism evidence="2 3">
    <name type="scientific">Rubripirellula reticaptiva</name>
    <dbReference type="NCBI Taxonomy" id="2528013"/>
    <lineage>
        <taxon>Bacteria</taxon>
        <taxon>Pseudomonadati</taxon>
        <taxon>Planctomycetota</taxon>
        <taxon>Planctomycetia</taxon>
        <taxon>Pirellulales</taxon>
        <taxon>Pirellulaceae</taxon>
        <taxon>Rubripirellula</taxon>
    </lineage>
</organism>
<name>A0A5C6F8X5_9BACT</name>
<comment type="caution">
    <text evidence="2">The sequence shown here is derived from an EMBL/GenBank/DDBJ whole genome shotgun (WGS) entry which is preliminary data.</text>
</comment>
<evidence type="ECO:0000313" key="3">
    <source>
        <dbReference type="Proteomes" id="UP000317977"/>
    </source>
</evidence>
<dbReference type="RefSeq" id="WP_186776190.1">
    <property type="nucleotide sequence ID" value="NZ_SJPX01000002.1"/>
</dbReference>